<feature type="non-terminal residue" evidence="1">
    <location>
        <position position="1"/>
    </location>
</feature>
<gene>
    <name evidence="1" type="ORF">S03H2_38359</name>
</gene>
<organism evidence="1">
    <name type="scientific">marine sediment metagenome</name>
    <dbReference type="NCBI Taxonomy" id="412755"/>
    <lineage>
        <taxon>unclassified sequences</taxon>
        <taxon>metagenomes</taxon>
        <taxon>ecological metagenomes</taxon>
    </lineage>
</organism>
<sequence length="170" mass="17806">RIIRLRGAAAFDAAAGGGSNKGSGESDTLTTQLMNTLLGKIIDNQFGSGGTSGGGGGGMDADLNVLASEVARLHDIIASQSQTSPLAEIKDAMEKVIGFRTMLEEMKEKGESLGFMPKKLEEELDRRTLGKFGRFMGATKEFVDIADKAISVAKKAGGERSVVGDLSPPE</sequence>
<evidence type="ECO:0000313" key="1">
    <source>
        <dbReference type="EMBL" id="GAH55604.1"/>
    </source>
</evidence>
<name>X1HP53_9ZZZZ</name>
<reference evidence="1" key="1">
    <citation type="journal article" date="2014" name="Front. Microbiol.">
        <title>High frequency of phylogenetically diverse reductive dehalogenase-homologous genes in deep subseafloor sedimentary metagenomes.</title>
        <authorList>
            <person name="Kawai M."/>
            <person name="Futagami T."/>
            <person name="Toyoda A."/>
            <person name="Takaki Y."/>
            <person name="Nishi S."/>
            <person name="Hori S."/>
            <person name="Arai W."/>
            <person name="Tsubouchi T."/>
            <person name="Morono Y."/>
            <person name="Uchiyama I."/>
            <person name="Ito T."/>
            <person name="Fujiyama A."/>
            <person name="Inagaki F."/>
            <person name="Takami H."/>
        </authorList>
    </citation>
    <scope>NUCLEOTIDE SEQUENCE</scope>
    <source>
        <strain evidence="1">Expedition CK06-06</strain>
    </source>
</reference>
<protein>
    <submittedName>
        <fullName evidence="1">Uncharacterized protein</fullName>
    </submittedName>
</protein>
<dbReference type="EMBL" id="BARU01023651">
    <property type="protein sequence ID" value="GAH55604.1"/>
    <property type="molecule type" value="Genomic_DNA"/>
</dbReference>
<proteinExistence type="predicted"/>
<accession>X1HP53</accession>
<comment type="caution">
    <text evidence="1">The sequence shown here is derived from an EMBL/GenBank/DDBJ whole genome shotgun (WGS) entry which is preliminary data.</text>
</comment>
<dbReference type="AlphaFoldDB" id="X1HP53"/>